<dbReference type="Proteomes" id="UP000215335">
    <property type="component" value="Unassembled WGS sequence"/>
</dbReference>
<reference evidence="1 2" key="1">
    <citation type="journal article" date="2017" name="Curr. Biol.">
        <title>The Evolution of Venom by Co-option of Single-Copy Genes.</title>
        <authorList>
            <person name="Martinson E.O."/>
            <person name="Mrinalini"/>
            <person name="Kelkar Y.D."/>
            <person name="Chang C.H."/>
            <person name="Werren J.H."/>
        </authorList>
    </citation>
    <scope>NUCLEOTIDE SEQUENCE [LARGE SCALE GENOMIC DNA]</scope>
    <source>
        <strain evidence="1 2">Alberta</strain>
        <tissue evidence="1">Whole body</tissue>
    </source>
</reference>
<evidence type="ECO:0000313" key="2">
    <source>
        <dbReference type="Proteomes" id="UP000215335"/>
    </source>
</evidence>
<gene>
    <name evidence="1" type="ORF">TSAR_010089</name>
</gene>
<dbReference type="EMBL" id="NNAY01002533">
    <property type="protein sequence ID" value="OXU21122.1"/>
    <property type="molecule type" value="Genomic_DNA"/>
</dbReference>
<proteinExistence type="predicted"/>
<dbReference type="AlphaFoldDB" id="A0A232ES09"/>
<evidence type="ECO:0000313" key="1">
    <source>
        <dbReference type="EMBL" id="OXU21122.1"/>
    </source>
</evidence>
<keyword evidence="2" id="KW-1185">Reference proteome</keyword>
<protein>
    <submittedName>
        <fullName evidence="1">Uncharacterized protein</fullName>
    </submittedName>
</protein>
<sequence>MTMDVEAQPLEKLLVLQNLFELSNNNQNVSSTNYQTTGRQVWIKIIWGVRVWMMLADSSGRLGFVVGCHRYAKLEVGRTSDTDDLWFEYTANF</sequence>
<name>A0A232ES09_9HYME</name>
<organism evidence="1 2">
    <name type="scientific">Trichomalopsis sarcophagae</name>
    <dbReference type="NCBI Taxonomy" id="543379"/>
    <lineage>
        <taxon>Eukaryota</taxon>
        <taxon>Metazoa</taxon>
        <taxon>Ecdysozoa</taxon>
        <taxon>Arthropoda</taxon>
        <taxon>Hexapoda</taxon>
        <taxon>Insecta</taxon>
        <taxon>Pterygota</taxon>
        <taxon>Neoptera</taxon>
        <taxon>Endopterygota</taxon>
        <taxon>Hymenoptera</taxon>
        <taxon>Apocrita</taxon>
        <taxon>Proctotrupomorpha</taxon>
        <taxon>Chalcidoidea</taxon>
        <taxon>Pteromalidae</taxon>
        <taxon>Pteromalinae</taxon>
        <taxon>Trichomalopsis</taxon>
    </lineage>
</organism>
<accession>A0A232ES09</accession>
<comment type="caution">
    <text evidence="1">The sequence shown here is derived from an EMBL/GenBank/DDBJ whole genome shotgun (WGS) entry which is preliminary data.</text>
</comment>